<sequence>MIKNKLKFWVLSTFNVVVFFLASPLFVQAKADPNDKLKEEVGKQVLEVVDVWIKIGMVTMLLPIIAGAALMILSATNHKLVQSGKSLVLGSGIVITLLASSYGIIRIILSIFGL</sequence>
<gene>
    <name evidence="2" type="ORF">FDZ14_30735</name>
</gene>
<organism evidence="2 3">
    <name type="scientific">Priestia megaterium</name>
    <name type="common">Bacillus megaterium</name>
    <dbReference type="NCBI Taxonomy" id="1404"/>
    <lineage>
        <taxon>Bacteria</taxon>
        <taxon>Bacillati</taxon>
        <taxon>Bacillota</taxon>
        <taxon>Bacilli</taxon>
        <taxon>Bacillales</taxon>
        <taxon>Bacillaceae</taxon>
        <taxon>Priestia</taxon>
    </lineage>
</organism>
<evidence type="ECO:0000256" key="1">
    <source>
        <dbReference type="SAM" id="Phobius"/>
    </source>
</evidence>
<feature type="transmembrane region" description="Helical" evidence="1">
    <location>
        <begin position="87"/>
        <end position="112"/>
    </location>
</feature>
<dbReference type="Proteomes" id="UP000501076">
    <property type="component" value="Plasmid pFDU301A"/>
</dbReference>
<dbReference type="RefSeq" id="WP_171778458.1">
    <property type="nucleotide sequence ID" value="NZ_CP045273.1"/>
</dbReference>
<proteinExistence type="predicted"/>
<evidence type="ECO:0008006" key="4">
    <source>
        <dbReference type="Google" id="ProtNLM"/>
    </source>
</evidence>
<dbReference type="EMBL" id="CP045273">
    <property type="protein sequence ID" value="QJX80467.1"/>
    <property type="molecule type" value="Genomic_DNA"/>
</dbReference>
<keyword evidence="1" id="KW-1133">Transmembrane helix</keyword>
<protein>
    <recommendedName>
        <fullName evidence="4">TrbC/VIRB2 family protein</fullName>
    </recommendedName>
</protein>
<evidence type="ECO:0000313" key="2">
    <source>
        <dbReference type="EMBL" id="QJX80467.1"/>
    </source>
</evidence>
<feature type="transmembrane region" description="Helical" evidence="1">
    <location>
        <begin position="53"/>
        <end position="75"/>
    </location>
</feature>
<accession>A0A6M6E7D6</accession>
<keyword evidence="1" id="KW-0472">Membrane</keyword>
<geneLocation type="plasmid" evidence="3">
    <name>pfdu301a</name>
</geneLocation>
<dbReference type="AlphaFoldDB" id="A0A6M6E7D6"/>
<keyword evidence="1" id="KW-0812">Transmembrane</keyword>
<keyword evidence="2" id="KW-0614">Plasmid</keyword>
<reference evidence="2 3" key="1">
    <citation type="submission" date="2019-10" db="EMBL/GenBank/DDBJ databases">
        <title>Complete genome sequences for adaption low water activity.</title>
        <authorList>
            <person name="Zhao L."/>
            <person name="Zhong J."/>
        </authorList>
    </citation>
    <scope>NUCLEOTIDE SEQUENCE [LARGE SCALE GENOMIC DNA]</scope>
    <source>
        <strain evidence="2 3">FDU301</strain>
        <plasmid evidence="3">pfdu301a</plasmid>
    </source>
</reference>
<evidence type="ECO:0000313" key="3">
    <source>
        <dbReference type="Proteomes" id="UP000501076"/>
    </source>
</evidence>
<name>A0A6M6E7D6_PRIMG</name>